<dbReference type="EMBL" id="VFRQ01000001">
    <property type="protein sequence ID" value="TPE46312.1"/>
    <property type="molecule type" value="Genomic_DNA"/>
</dbReference>
<dbReference type="PANTHER" id="PTHR32552:SF81">
    <property type="entry name" value="TONB-DEPENDENT OUTER MEMBRANE RECEPTOR"/>
    <property type="match status" value="1"/>
</dbReference>
<evidence type="ECO:0000259" key="14">
    <source>
        <dbReference type="Pfam" id="PF00593"/>
    </source>
</evidence>
<keyword evidence="5 11" id="KW-0812">Transmembrane</keyword>
<gene>
    <name evidence="16" type="ORF">FJM65_02935</name>
</gene>
<organism evidence="16 17">
    <name type="scientific">Pontibacter mangrovi</name>
    <dbReference type="NCBI Taxonomy" id="2589816"/>
    <lineage>
        <taxon>Bacteria</taxon>
        <taxon>Pseudomonadati</taxon>
        <taxon>Bacteroidota</taxon>
        <taxon>Cytophagia</taxon>
        <taxon>Cytophagales</taxon>
        <taxon>Hymenobacteraceae</taxon>
        <taxon>Pontibacter</taxon>
    </lineage>
</organism>
<comment type="caution">
    <text evidence="16">The sequence shown here is derived from an EMBL/GenBank/DDBJ whole genome shotgun (WGS) entry which is preliminary data.</text>
</comment>
<keyword evidence="7" id="KW-0406">Ion transport</keyword>
<dbReference type="Gene3D" id="2.40.170.20">
    <property type="entry name" value="TonB-dependent receptor, beta-barrel domain"/>
    <property type="match status" value="1"/>
</dbReference>
<dbReference type="OrthoDB" id="9768177at2"/>
<keyword evidence="3 11" id="KW-1134">Transmembrane beta strand</keyword>
<dbReference type="PANTHER" id="PTHR32552">
    <property type="entry name" value="FERRICHROME IRON RECEPTOR-RELATED"/>
    <property type="match status" value="1"/>
</dbReference>
<dbReference type="InterPro" id="IPR000531">
    <property type="entry name" value="Beta-barrel_TonB"/>
</dbReference>
<evidence type="ECO:0000256" key="6">
    <source>
        <dbReference type="ARBA" id="ARBA00023004"/>
    </source>
</evidence>
<dbReference type="Pfam" id="PF13715">
    <property type="entry name" value="CarbopepD_reg_2"/>
    <property type="match status" value="1"/>
</dbReference>
<evidence type="ECO:0000256" key="1">
    <source>
        <dbReference type="ARBA" id="ARBA00004571"/>
    </source>
</evidence>
<dbReference type="InterPro" id="IPR036942">
    <property type="entry name" value="Beta-barrel_TonB_sf"/>
</dbReference>
<sequence>MKNYLRCIMWGLCMLLLHAESFAQGKTVSGTVTSAEDKIELPGVSVTVKGKSRGAVTDASGRYTINNVEATDVLVFSFIGMKPTERTIGNASTIDVALNPDNETLDEVVVTALGIKQEKKALGYAVTEVKGAAIAQTQRENFVNGLAGRVAGVDVAASSGLPGASSSIVIRGISSLSGNNQPLFVVDGLPISNNTTSTAVFASSIGAGSKSFENRGVDFTNRAADINPEDIESITVLKGPEAAALYGIEAASGAIVITTKRGKAGEPRINYSNSFRLDRIVKYPEIQQVYDRGVSGYPGDGEELYYFGPKYPEGTQFYDNVKNFFQSAKTQKHNLSFTGGSENTQYRISGAYTNAQGFIPNTELDKLNLSSAITAKLNKHISTDVTFDYTRSDNDQAFRGAGGPLLHLLLWPSTDDASNYLTPSGKRRDYADFADANAVENAFFNVNKNQFNSLTDRYRLNTQLNVDAAEWLRFVGQVGVDYYTEKNTIVRHPESNSGKSFGGIFDQAVITNRNLTFQYYAQFTPKAFFNDKVRADVKLGSAVYDYNTFSAAVTGENFQAPDLWSINNTELTTQRAFNNLTQRRLIGAFGSANINYNETLFLTLTGRNDWSSTLPVQNRSFFYPSAGLSFIFTELAPFAGIKNVLSYGKLRASIAQVGKDARPYSIRPFYETATTTGGGFRYGFSGPSLNLRPEMTTSYEFGAELKFFNDRLGIDATYFRKTSVDQIVQNLRLSYATGFVLMTFNAGEMYNEGIELQLNATPVASNDFTWDVLANFTSNKSKLTKLPGDVQEFYNSDTWLYGNVRGGARLDGPLTTFTGYDYDRNENGDILINPSTGLPLLNTSEWVVVGDRQPDFTVGLTNSFTYKNLSLNFLLDFRKGGDVYNATEHYLVTRGLSPKTLDRDTPRIVKGVLKDGLENSANPTENNIPIDLARNSSYWSSIYYYNSFIEKDINWVRLRDVTLSYRLPSDVLAKTKFIRNASVFVTGTDLFLLTNYSGLDPVANGNSAAVGGAGGVGFDYGNFPLPRGLNFGVRAEF</sequence>
<dbReference type="Gene3D" id="2.170.130.10">
    <property type="entry name" value="TonB-dependent receptor, plug domain"/>
    <property type="match status" value="1"/>
</dbReference>
<keyword evidence="9 11" id="KW-0472">Membrane</keyword>
<dbReference type="InterPro" id="IPR023996">
    <property type="entry name" value="TonB-dep_OMP_SusC/RagA"/>
</dbReference>
<evidence type="ECO:0000256" key="3">
    <source>
        <dbReference type="ARBA" id="ARBA00022452"/>
    </source>
</evidence>
<evidence type="ECO:0000256" key="4">
    <source>
        <dbReference type="ARBA" id="ARBA00022496"/>
    </source>
</evidence>
<evidence type="ECO:0000313" key="16">
    <source>
        <dbReference type="EMBL" id="TPE46312.1"/>
    </source>
</evidence>
<evidence type="ECO:0000256" key="9">
    <source>
        <dbReference type="ARBA" id="ARBA00023136"/>
    </source>
</evidence>
<keyword evidence="13" id="KW-0732">Signal</keyword>
<comment type="similarity">
    <text evidence="11 12">Belongs to the TonB-dependent receptor family.</text>
</comment>
<dbReference type="Pfam" id="PF07715">
    <property type="entry name" value="Plug"/>
    <property type="match status" value="1"/>
</dbReference>
<dbReference type="InterPro" id="IPR023997">
    <property type="entry name" value="TonB-dep_OMP_SusC/RagA_CS"/>
</dbReference>
<evidence type="ECO:0000256" key="10">
    <source>
        <dbReference type="ARBA" id="ARBA00023237"/>
    </source>
</evidence>
<keyword evidence="17" id="KW-1185">Reference proteome</keyword>
<dbReference type="Proteomes" id="UP000316727">
    <property type="component" value="Unassembled WGS sequence"/>
</dbReference>
<evidence type="ECO:0000256" key="2">
    <source>
        <dbReference type="ARBA" id="ARBA00022448"/>
    </source>
</evidence>
<evidence type="ECO:0000256" key="8">
    <source>
        <dbReference type="ARBA" id="ARBA00023077"/>
    </source>
</evidence>
<feature type="signal peptide" evidence="13">
    <location>
        <begin position="1"/>
        <end position="23"/>
    </location>
</feature>
<dbReference type="AlphaFoldDB" id="A0A501WBX8"/>
<keyword evidence="2 11" id="KW-0813">Transport</keyword>
<evidence type="ECO:0000256" key="5">
    <source>
        <dbReference type="ARBA" id="ARBA00022692"/>
    </source>
</evidence>
<comment type="subcellular location">
    <subcellularLocation>
        <location evidence="1 11">Cell outer membrane</location>
        <topology evidence="1 11">Multi-pass membrane protein</topology>
    </subcellularLocation>
</comment>
<feature type="domain" description="TonB-dependent receptor plug" evidence="15">
    <location>
        <begin position="120"/>
        <end position="254"/>
    </location>
</feature>
<proteinExistence type="inferred from homology"/>
<evidence type="ECO:0000256" key="7">
    <source>
        <dbReference type="ARBA" id="ARBA00023065"/>
    </source>
</evidence>
<feature type="chain" id="PRO_5021462116" evidence="13">
    <location>
        <begin position="24"/>
        <end position="1037"/>
    </location>
</feature>
<evidence type="ECO:0000313" key="17">
    <source>
        <dbReference type="Proteomes" id="UP000316727"/>
    </source>
</evidence>
<keyword evidence="10 11" id="KW-0998">Cell outer membrane</keyword>
<dbReference type="GO" id="GO:0009279">
    <property type="term" value="C:cell outer membrane"/>
    <property type="evidence" value="ECO:0007669"/>
    <property type="project" value="UniProtKB-SubCell"/>
</dbReference>
<accession>A0A501WBX8</accession>
<dbReference type="SUPFAM" id="SSF56935">
    <property type="entry name" value="Porins"/>
    <property type="match status" value="1"/>
</dbReference>
<feature type="domain" description="TonB-dependent receptor-like beta-barrel" evidence="14">
    <location>
        <begin position="391"/>
        <end position="872"/>
    </location>
</feature>
<evidence type="ECO:0000259" key="15">
    <source>
        <dbReference type="Pfam" id="PF07715"/>
    </source>
</evidence>
<reference evidence="16 17" key="1">
    <citation type="submission" date="2019-06" db="EMBL/GenBank/DDBJ databases">
        <title>A novel bacterium of genus Pontibacter, isolated from marine sediment.</title>
        <authorList>
            <person name="Huang H."/>
            <person name="Mo K."/>
            <person name="Hu Y."/>
        </authorList>
    </citation>
    <scope>NUCLEOTIDE SEQUENCE [LARGE SCALE GENOMIC DNA]</scope>
    <source>
        <strain evidence="16 17">HB172049</strain>
    </source>
</reference>
<dbReference type="SUPFAM" id="SSF49464">
    <property type="entry name" value="Carboxypeptidase regulatory domain-like"/>
    <property type="match status" value="1"/>
</dbReference>
<keyword evidence="8 12" id="KW-0798">TonB box</keyword>
<dbReference type="PROSITE" id="PS52016">
    <property type="entry name" value="TONB_DEPENDENT_REC_3"/>
    <property type="match status" value="1"/>
</dbReference>
<dbReference type="InterPro" id="IPR008969">
    <property type="entry name" value="CarboxyPept-like_regulatory"/>
</dbReference>
<name>A0A501WBX8_9BACT</name>
<dbReference type="InterPro" id="IPR037066">
    <property type="entry name" value="Plug_dom_sf"/>
</dbReference>
<dbReference type="RefSeq" id="WP_140619228.1">
    <property type="nucleotide sequence ID" value="NZ_VFRQ01000001.1"/>
</dbReference>
<dbReference type="InterPro" id="IPR039426">
    <property type="entry name" value="TonB-dep_rcpt-like"/>
</dbReference>
<dbReference type="Gene3D" id="2.60.40.1120">
    <property type="entry name" value="Carboxypeptidase-like, regulatory domain"/>
    <property type="match status" value="1"/>
</dbReference>
<protein>
    <submittedName>
        <fullName evidence="16">SusC/RagA family TonB-linked outer membrane protein</fullName>
    </submittedName>
</protein>
<dbReference type="InterPro" id="IPR012910">
    <property type="entry name" value="Plug_dom"/>
</dbReference>
<dbReference type="NCBIfam" id="TIGR04056">
    <property type="entry name" value="OMP_RagA_SusC"/>
    <property type="match status" value="1"/>
</dbReference>
<keyword evidence="6" id="KW-0408">Iron</keyword>
<evidence type="ECO:0000256" key="12">
    <source>
        <dbReference type="RuleBase" id="RU003357"/>
    </source>
</evidence>
<dbReference type="Pfam" id="PF00593">
    <property type="entry name" value="TonB_dep_Rec_b-barrel"/>
    <property type="match status" value="1"/>
</dbReference>
<dbReference type="NCBIfam" id="TIGR04057">
    <property type="entry name" value="SusC_RagA_signa"/>
    <property type="match status" value="1"/>
</dbReference>
<dbReference type="GO" id="GO:0006826">
    <property type="term" value="P:iron ion transport"/>
    <property type="evidence" value="ECO:0007669"/>
    <property type="project" value="UniProtKB-KW"/>
</dbReference>
<keyword evidence="4" id="KW-0410">Iron transport</keyword>
<evidence type="ECO:0000256" key="13">
    <source>
        <dbReference type="SAM" id="SignalP"/>
    </source>
</evidence>
<evidence type="ECO:0000256" key="11">
    <source>
        <dbReference type="PROSITE-ProRule" id="PRU01360"/>
    </source>
</evidence>